<dbReference type="InterPro" id="IPR003661">
    <property type="entry name" value="HisK_dim/P_dom"/>
</dbReference>
<dbReference type="GO" id="GO:0000155">
    <property type="term" value="F:phosphorelay sensor kinase activity"/>
    <property type="evidence" value="ECO:0007669"/>
    <property type="project" value="InterPro"/>
</dbReference>
<keyword evidence="9" id="KW-1133">Transmembrane helix</keyword>
<evidence type="ECO:0000256" key="3">
    <source>
        <dbReference type="ARBA" id="ARBA00022553"/>
    </source>
</evidence>
<dbReference type="OrthoDB" id="9772100at2"/>
<evidence type="ECO:0000256" key="1">
    <source>
        <dbReference type="ARBA" id="ARBA00000085"/>
    </source>
</evidence>
<dbReference type="AlphaFoldDB" id="A0A2T3NYV7"/>
<dbReference type="InterPro" id="IPR004358">
    <property type="entry name" value="Sig_transdc_His_kin-like_C"/>
</dbReference>
<evidence type="ECO:0000313" key="11">
    <source>
        <dbReference type="EMBL" id="PSW21420.1"/>
    </source>
</evidence>
<dbReference type="PANTHER" id="PTHR43065:SF46">
    <property type="entry name" value="C4-DICARBOXYLATE TRANSPORT SENSOR PROTEIN DCTB"/>
    <property type="match status" value="1"/>
</dbReference>
<feature type="transmembrane region" description="Helical" evidence="9">
    <location>
        <begin position="80"/>
        <end position="102"/>
    </location>
</feature>
<keyword evidence="8" id="KW-0902">Two-component regulatory system</keyword>
<dbReference type="SMART" id="SM00387">
    <property type="entry name" value="HATPase_c"/>
    <property type="match status" value="1"/>
</dbReference>
<protein>
    <recommendedName>
        <fullName evidence="2">histidine kinase</fullName>
        <ecNumber evidence="2">2.7.13.3</ecNumber>
    </recommendedName>
</protein>
<dbReference type="SMART" id="SM00388">
    <property type="entry name" value="HisKA"/>
    <property type="match status" value="1"/>
</dbReference>
<dbReference type="InterPro" id="IPR036097">
    <property type="entry name" value="HisK_dim/P_sf"/>
</dbReference>
<evidence type="ECO:0000256" key="4">
    <source>
        <dbReference type="ARBA" id="ARBA00022679"/>
    </source>
</evidence>
<dbReference type="EMBL" id="PYMA01000002">
    <property type="protein sequence ID" value="PSW21420.1"/>
    <property type="molecule type" value="Genomic_DNA"/>
</dbReference>
<comment type="catalytic activity">
    <reaction evidence="1">
        <text>ATP + protein L-histidine = ADP + protein N-phospho-L-histidine.</text>
        <dbReference type="EC" id="2.7.13.3"/>
    </reaction>
</comment>
<keyword evidence="9" id="KW-0812">Transmembrane</keyword>
<keyword evidence="3" id="KW-0597">Phosphoprotein</keyword>
<dbReference type="PROSITE" id="PS50109">
    <property type="entry name" value="HIS_KIN"/>
    <property type="match status" value="1"/>
</dbReference>
<dbReference type="Proteomes" id="UP000241771">
    <property type="component" value="Unassembled WGS sequence"/>
</dbReference>
<keyword evidence="12" id="KW-1185">Reference proteome</keyword>
<dbReference type="Pfam" id="PF02518">
    <property type="entry name" value="HATPase_c"/>
    <property type="match status" value="1"/>
</dbReference>
<keyword evidence="7" id="KW-0067">ATP-binding</keyword>
<dbReference type="PRINTS" id="PR00344">
    <property type="entry name" value="BCTRLSENSOR"/>
</dbReference>
<dbReference type="SUPFAM" id="SSF55874">
    <property type="entry name" value="ATPase domain of HSP90 chaperone/DNA topoisomerase II/histidine kinase"/>
    <property type="match status" value="1"/>
</dbReference>
<keyword evidence="4" id="KW-0808">Transferase</keyword>
<dbReference type="GO" id="GO:0005524">
    <property type="term" value="F:ATP binding"/>
    <property type="evidence" value="ECO:0007669"/>
    <property type="project" value="UniProtKB-KW"/>
</dbReference>
<dbReference type="InterPro" id="IPR005467">
    <property type="entry name" value="His_kinase_dom"/>
</dbReference>
<feature type="transmembrane region" description="Helical" evidence="9">
    <location>
        <begin position="34"/>
        <end position="53"/>
    </location>
</feature>
<feature type="transmembrane region" description="Helical" evidence="9">
    <location>
        <begin position="111"/>
        <end position="131"/>
    </location>
</feature>
<dbReference type="InterPro" id="IPR003594">
    <property type="entry name" value="HATPase_dom"/>
</dbReference>
<feature type="transmembrane region" description="Helical" evidence="9">
    <location>
        <begin position="202"/>
        <end position="222"/>
    </location>
</feature>
<feature type="transmembrane region" description="Helical" evidence="9">
    <location>
        <begin position="6"/>
        <end position="27"/>
    </location>
</feature>
<accession>A0A2T3NYV7</accession>
<feature type="transmembrane region" description="Helical" evidence="9">
    <location>
        <begin position="177"/>
        <end position="196"/>
    </location>
</feature>
<dbReference type="Pfam" id="PF00512">
    <property type="entry name" value="HisKA"/>
    <property type="match status" value="1"/>
</dbReference>
<name>A0A2T3NYV7_9GAMM</name>
<dbReference type="SUPFAM" id="SSF47384">
    <property type="entry name" value="Homodimeric domain of signal transducing histidine kinase"/>
    <property type="match status" value="1"/>
</dbReference>
<feature type="domain" description="Histidine kinase" evidence="10">
    <location>
        <begin position="255"/>
        <end position="464"/>
    </location>
</feature>
<comment type="caution">
    <text evidence="11">The sequence shown here is derived from an EMBL/GenBank/DDBJ whole genome shotgun (WGS) entry which is preliminary data.</text>
</comment>
<reference evidence="11 12" key="1">
    <citation type="submission" date="2018-01" db="EMBL/GenBank/DDBJ databases">
        <title>Whole genome sequencing of Histamine producing bacteria.</title>
        <authorList>
            <person name="Butler K."/>
        </authorList>
    </citation>
    <scope>NUCLEOTIDE SEQUENCE [LARGE SCALE GENOMIC DNA]</scope>
    <source>
        <strain evidence="11 12">DSM 100436</strain>
    </source>
</reference>
<keyword evidence="6 11" id="KW-0418">Kinase</keyword>
<dbReference type="CDD" id="cd00075">
    <property type="entry name" value="HATPase"/>
    <property type="match status" value="1"/>
</dbReference>
<evidence type="ECO:0000256" key="9">
    <source>
        <dbReference type="SAM" id="Phobius"/>
    </source>
</evidence>
<dbReference type="CDD" id="cd00082">
    <property type="entry name" value="HisKA"/>
    <property type="match status" value="1"/>
</dbReference>
<evidence type="ECO:0000256" key="5">
    <source>
        <dbReference type="ARBA" id="ARBA00022741"/>
    </source>
</evidence>
<feature type="transmembrane region" description="Helical" evidence="9">
    <location>
        <begin position="143"/>
        <end position="165"/>
    </location>
</feature>
<evidence type="ECO:0000313" key="12">
    <source>
        <dbReference type="Proteomes" id="UP000241771"/>
    </source>
</evidence>
<dbReference type="RefSeq" id="WP_036826416.1">
    <property type="nucleotide sequence ID" value="NZ_JGVO01000747.1"/>
</dbReference>
<evidence type="ECO:0000256" key="7">
    <source>
        <dbReference type="ARBA" id="ARBA00022840"/>
    </source>
</evidence>
<dbReference type="Gene3D" id="1.10.287.130">
    <property type="match status" value="1"/>
</dbReference>
<dbReference type="EC" id="2.7.13.3" evidence="2"/>
<gene>
    <name evidence="11" type="ORF">C9I98_05655</name>
</gene>
<dbReference type="PANTHER" id="PTHR43065">
    <property type="entry name" value="SENSOR HISTIDINE KINASE"/>
    <property type="match status" value="1"/>
</dbReference>
<keyword evidence="5" id="KW-0547">Nucleotide-binding</keyword>
<evidence type="ECO:0000256" key="2">
    <source>
        <dbReference type="ARBA" id="ARBA00012438"/>
    </source>
</evidence>
<organism evidence="11 12">
    <name type="scientific">Photobacterium sanctipauli</name>
    <dbReference type="NCBI Taxonomy" id="1342794"/>
    <lineage>
        <taxon>Bacteria</taxon>
        <taxon>Pseudomonadati</taxon>
        <taxon>Pseudomonadota</taxon>
        <taxon>Gammaproteobacteria</taxon>
        <taxon>Vibrionales</taxon>
        <taxon>Vibrionaceae</taxon>
        <taxon>Photobacterium</taxon>
    </lineage>
</organism>
<evidence type="ECO:0000256" key="8">
    <source>
        <dbReference type="ARBA" id="ARBA00023012"/>
    </source>
</evidence>
<evidence type="ECO:0000259" key="10">
    <source>
        <dbReference type="PROSITE" id="PS50109"/>
    </source>
</evidence>
<sequence>MSYFYTFLVYLFYGLAFFSIGCAILFRNFRHSKLVISHSLWTLAAFGFAYAFYEWSELYINLFGDRIREPKSTFIEWLRLVKLTIAFSFLMLFSWMVTTVCLPSLKKQMRWLLITVTAIYGTIFAYSFIIYDLDKNVIDKLEIYARYILAFPAAFIAGISLANYGKQLTDDKKSYGLYFRLTGYAFVTLSIISGLFSRDNQVIFFLQLIVAYLLLISLYLALNVFDKEKQRIITSQLRQAYISDKYKAIGQLASGVAHEINNPLASSTLSLDMLENRLSESKQLELAKRTRLGIERASTICKELLVYSRTSEEKPHLAYIDAIIQSALQLLSHKTRGYVITVSCDKESTLFTNPIKIEELIINLLSNAIDASPVGNEIKITVEETVIDGCEYVSISVCDQGCGMDISTQEKALEPFFTTKPIGKGTGLGLAICAEIATDHGGELTINSTPNVGTTITAKLAKEM</sequence>
<keyword evidence="9" id="KW-0472">Membrane</keyword>
<dbReference type="Gene3D" id="3.30.565.10">
    <property type="entry name" value="Histidine kinase-like ATPase, C-terminal domain"/>
    <property type="match status" value="1"/>
</dbReference>
<dbReference type="InterPro" id="IPR036890">
    <property type="entry name" value="HATPase_C_sf"/>
</dbReference>
<proteinExistence type="predicted"/>
<evidence type="ECO:0000256" key="6">
    <source>
        <dbReference type="ARBA" id="ARBA00022777"/>
    </source>
</evidence>